<dbReference type="OrthoDB" id="779182at2759"/>
<dbReference type="EMBL" id="CM035430">
    <property type="protein sequence ID" value="KAH7298632.1"/>
    <property type="molecule type" value="Genomic_DNA"/>
</dbReference>
<dbReference type="PANTHER" id="PTHR31429">
    <property type="entry name" value="WRKY TRANSCRIPTION FACTOR 36-RELATED"/>
    <property type="match status" value="1"/>
</dbReference>
<feature type="compositionally biased region" description="Basic and acidic residues" evidence="7">
    <location>
        <begin position="264"/>
        <end position="295"/>
    </location>
</feature>
<evidence type="ECO:0000256" key="7">
    <source>
        <dbReference type="SAM" id="MobiDB-lite"/>
    </source>
</evidence>
<dbReference type="GO" id="GO:0003700">
    <property type="term" value="F:DNA-binding transcription factor activity"/>
    <property type="evidence" value="ECO:0007669"/>
    <property type="project" value="InterPro"/>
</dbReference>
<dbReference type="PANTHER" id="PTHR31429:SF54">
    <property type="entry name" value="WRKY TRANSCRIPTION FACTOR 9-RELATED"/>
    <property type="match status" value="1"/>
</dbReference>
<dbReference type="SMART" id="SM00774">
    <property type="entry name" value="WRKY"/>
    <property type="match status" value="1"/>
</dbReference>
<evidence type="ECO:0000313" key="10">
    <source>
        <dbReference type="Proteomes" id="UP000825935"/>
    </source>
</evidence>
<dbReference type="InterPro" id="IPR036576">
    <property type="entry name" value="WRKY_dom_sf"/>
</dbReference>
<feature type="domain" description="WRKY" evidence="8">
    <location>
        <begin position="394"/>
        <end position="460"/>
    </location>
</feature>
<dbReference type="InterPro" id="IPR044810">
    <property type="entry name" value="WRKY_plant"/>
</dbReference>
<evidence type="ECO:0000256" key="5">
    <source>
        <dbReference type="ARBA" id="ARBA00023242"/>
    </source>
</evidence>
<evidence type="ECO:0000313" key="9">
    <source>
        <dbReference type="EMBL" id="KAH7298632.1"/>
    </source>
</evidence>
<comment type="subcellular location">
    <subcellularLocation>
        <location evidence="1">Nucleus</location>
    </subcellularLocation>
</comment>
<keyword evidence="4" id="KW-0804">Transcription</keyword>
<keyword evidence="10" id="KW-1185">Reference proteome</keyword>
<dbReference type="AlphaFoldDB" id="A0A8T2RQD1"/>
<feature type="region of interest" description="Disordered" evidence="7">
    <location>
        <begin position="173"/>
        <end position="213"/>
    </location>
</feature>
<feature type="region of interest" description="Disordered" evidence="7">
    <location>
        <begin position="1"/>
        <end position="40"/>
    </location>
</feature>
<name>A0A8T2RQD1_CERRI</name>
<dbReference type="FunFam" id="2.20.25.80:FF:000002">
    <property type="entry name" value="probable WRKY transcription factor 31"/>
    <property type="match status" value="1"/>
</dbReference>
<dbReference type="Gene3D" id="2.20.25.80">
    <property type="entry name" value="WRKY domain"/>
    <property type="match status" value="1"/>
</dbReference>
<feature type="compositionally biased region" description="Basic and acidic residues" evidence="7">
    <location>
        <begin position="12"/>
        <end position="21"/>
    </location>
</feature>
<evidence type="ECO:0000256" key="2">
    <source>
        <dbReference type="ARBA" id="ARBA00023015"/>
    </source>
</evidence>
<dbReference type="Pfam" id="PF03106">
    <property type="entry name" value="WRKY"/>
    <property type="match status" value="1"/>
</dbReference>
<comment type="caution">
    <text evidence="9">The sequence shown here is derived from an EMBL/GenBank/DDBJ whole genome shotgun (WGS) entry which is preliminary data.</text>
</comment>
<proteinExistence type="predicted"/>
<dbReference type="GO" id="GO:0043565">
    <property type="term" value="F:sequence-specific DNA binding"/>
    <property type="evidence" value="ECO:0007669"/>
    <property type="project" value="InterPro"/>
</dbReference>
<dbReference type="GO" id="GO:0005634">
    <property type="term" value="C:nucleus"/>
    <property type="evidence" value="ECO:0007669"/>
    <property type="project" value="UniProtKB-SubCell"/>
</dbReference>
<evidence type="ECO:0000259" key="8">
    <source>
        <dbReference type="PROSITE" id="PS50811"/>
    </source>
</evidence>
<dbReference type="InterPro" id="IPR003657">
    <property type="entry name" value="WRKY_dom"/>
</dbReference>
<keyword evidence="3" id="KW-0238">DNA-binding</keyword>
<feature type="region of interest" description="Disordered" evidence="7">
    <location>
        <begin position="251"/>
        <end position="295"/>
    </location>
</feature>
<dbReference type="SUPFAM" id="SSF118290">
    <property type="entry name" value="WRKY DNA-binding domain"/>
    <property type="match status" value="1"/>
</dbReference>
<evidence type="ECO:0000256" key="4">
    <source>
        <dbReference type="ARBA" id="ARBA00023163"/>
    </source>
</evidence>
<accession>A0A8T2RQD1</accession>
<dbReference type="PROSITE" id="PS50811">
    <property type="entry name" value="WRKY"/>
    <property type="match status" value="1"/>
</dbReference>
<feature type="compositionally biased region" description="Polar residues" evidence="7">
    <location>
        <begin position="253"/>
        <end position="263"/>
    </location>
</feature>
<reference evidence="9" key="1">
    <citation type="submission" date="2021-08" db="EMBL/GenBank/DDBJ databases">
        <title>WGS assembly of Ceratopteris richardii.</title>
        <authorList>
            <person name="Marchant D.B."/>
            <person name="Chen G."/>
            <person name="Jenkins J."/>
            <person name="Shu S."/>
            <person name="Leebens-Mack J."/>
            <person name="Grimwood J."/>
            <person name="Schmutz J."/>
            <person name="Soltis P."/>
            <person name="Soltis D."/>
            <person name="Chen Z.-H."/>
        </authorList>
    </citation>
    <scope>NUCLEOTIDE SEQUENCE</scope>
    <source>
        <strain evidence="9">Whitten #5841</strain>
        <tissue evidence="9">Leaf</tissue>
    </source>
</reference>
<evidence type="ECO:0000256" key="1">
    <source>
        <dbReference type="ARBA" id="ARBA00004123"/>
    </source>
</evidence>
<protein>
    <recommendedName>
        <fullName evidence="8">WRKY domain-containing protein</fullName>
    </recommendedName>
</protein>
<keyword evidence="6" id="KW-0175">Coiled coil</keyword>
<dbReference type="Proteomes" id="UP000825935">
    <property type="component" value="Chromosome 25"/>
</dbReference>
<gene>
    <name evidence="9" type="ORF">KP509_25G052100</name>
</gene>
<feature type="coiled-coil region" evidence="6">
    <location>
        <begin position="128"/>
        <end position="162"/>
    </location>
</feature>
<evidence type="ECO:0000256" key="6">
    <source>
        <dbReference type="SAM" id="Coils"/>
    </source>
</evidence>
<keyword evidence="2" id="KW-0805">Transcription regulation</keyword>
<keyword evidence="5" id="KW-0539">Nucleus</keyword>
<organism evidence="9 10">
    <name type="scientific">Ceratopteris richardii</name>
    <name type="common">Triangle waterfern</name>
    <dbReference type="NCBI Taxonomy" id="49495"/>
    <lineage>
        <taxon>Eukaryota</taxon>
        <taxon>Viridiplantae</taxon>
        <taxon>Streptophyta</taxon>
        <taxon>Embryophyta</taxon>
        <taxon>Tracheophyta</taxon>
        <taxon>Polypodiopsida</taxon>
        <taxon>Polypodiidae</taxon>
        <taxon>Polypodiales</taxon>
        <taxon>Pteridineae</taxon>
        <taxon>Pteridaceae</taxon>
        <taxon>Parkerioideae</taxon>
        <taxon>Ceratopteris</taxon>
    </lineage>
</organism>
<evidence type="ECO:0000256" key="3">
    <source>
        <dbReference type="ARBA" id="ARBA00023125"/>
    </source>
</evidence>
<sequence>MAAIVDAASDPGAHKNVDDGAKHRRKSFEGEDNNSNDETLTDFLSGEHEAILDETGDDRYQKIDFADEDRREERDSQNEERRGMELDLKLSLAKLDAAHSAPPLKALFQLAKPQQLLTKRDDLSNDMRSACKNQVSVLQEEMEQMKQENKHLKILLKHTIRQCEALQTQLGLSKTGSSQRQSHDNGAIQGVTMGNCDSKDVGGSTNNRHKRGREGITVDDLIMNMGNRELVLPQQQFQGINYMSAQRGKGHEIQSSYAAQTSQEQEHNRDSAVKEQGHGIQDRKNSSSTCRDRSSLKEEFRLGLNSLKRSSTQIKNADETTNGIHGSIVKPFSLDILNAQEPSIFSQRSLETAFKDKATSCHTSFEKYANQENMSGHASDPLMRKSRVSVRARCDAPMLNDGCQWRKYGQKIAKGNPCPRAYYRCTMGPSCPVRKQVQRCADDMSILITTYEGQHNHPLPVMVTTMASTTSSIASSLLSNSTCTNNVETNTRERSWIMDSKYDGCLSHPNPPPNNTKSQSKDACLDQAYKNTTYNQGFSLGQSTSNVLDDTNLSLGHSCSVKMRSIFKNANGKIESLQSSSSCGNTTVHHQRGDVRKELGCDNIGLAHNHVSKSLRPP</sequence>